<evidence type="ECO:0000256" key="6">
    <source>
        <dbReference type="ARBA" id="ARBA00023136"/>
    </source>
</evidence>
<comment type="subunit">
    <text evidence="8">Part of a complex composed of FtsB, FtsL and FtsQ.</text>
</comment>
<feature type="transmembrane region" description="Helical" evidence="8">
    <location>
        <begin position="24"/>
        <end position="45"/>
    </location>
</feature>
<comment type="similarity">
    <text evidence="8">Belongs to the FtsL family.</text>
</comment>
<dbReference type="GO" id="GO:0005886">
    <property type="term" value="C:plasma membrane"/>
    <property type="evidence" value="ECO:0007669"/>
    <property type="project" value="UniProtKB-SubCell"/>
</dbReference>
<evidence type="ECO:0000256" key="5">
    <source>
        <dbReference type="ARBA" id="ARBA00022989"/>
    </source>
</evidence>
<dbReference type="InterPro" id="IPR011922">
    <property type="entry name" value="Cell_div_FtsL"/>
</dbReference>
<keyword evidence="5 8" id="KW-1133">Transmembrane helix</keyword>
<dbReference type="OrthoDB" id="6196803at2"/>
<evidence type="ECO:0000256" key="9">
    <source>
        <dbReference type="NCBIfam" id="TIGR02209"/>
    </source>
</evidence>
<dbReference type="HAMAP" id="MF_00910">
    <property type="entry name" value="FtsL"/>
    <property type="match status" value="1"/>
</dbReference>
<keyword evidence="7 8" id="KW-0131">Cell cycle</keyword>
<evidence type="ECO:0000256" key="1">
    <source>
        <dbReference type="ARBA" id="ARBA00004401"/>
    </source>
</evidence>
<dbReference type="EMBL" id="PIPQ01000002">
    <property type="protein sequence ID" value="RUO42882.1"/>
    <property type="molecule type" value="Genomic_DNA"/>
</dbReference>
<dbReference type="PANTHER" id="PTHR37479">
    <property type="entry name" value="CELL DIVISION PROTEIN FTSL"/>
    <property type="match status" value="1"/>
</dbReference>
<dbReference type="GO" id="GO:0032153">
    <property type="term" value="C:cell division site"/>
    <property type="evidence" value="ECO:0007669"/>
    <property type="project" value="UniProtKB-UniRule"/>
</dbReference>
<dbReference type="RefSeq" id="WP_126757097.1">
    <property type="nucleotide sequence ID" value="NZ_PIPQ01000002.1"/>
</dbReference>
<evidence type="ECO:0000256" key="3">
    <source>
        <dbReference type="ARBA" id="ARBA00022618"/>
    </source>
</evidence>
<organism evidence="10 11">
    <name type="scientific">Aliidiomarina taiwanensis</name>
    <dbReference type="NCBI Taxonomy" id="946228"/>
    <lineage>
        <taxon>Bacteria</taxon>
        <taxon>Pseudomonadati</taxon>
        <taxon>Pseudomonadota</taxon>
        <taxon>Gammaproteobacteria</taxon>
        <taxon>Alteromonadales</taxon>
        <taxon>Idiomarinaceae</taxon>
        <taxon>Aliidiomarina</taxon>
    </lineage>
</organism>
<gene>
    <name evidence="8 10" type="primary">ftsL</name>
    <name evidence="10" type="ORF">CWE15_05625</name>
</gene>
<dbReference type="NCBIfam" id="TIGR02209">
    <property type="entry name" value="ftsL_broad"/>
    <property type="match status" value="1"/>
</dbReference>
<dbReference type="GO" id="GO:0043093">
    <property type="term" value="P:FtsZ-dependent cytokinesis"/>
    <property type="evidence" value="ECO:0007669"/>
    <property type="project" value="UniProtKB-UniRule"/>
</dbReference>
<keyword evidence="6 8" id="KW-0472">Membrane</keyword>
<dbReference type="AlphaFoldDB" id="A0A432X7R9"/>
<proteinExistence type="inferred from homology"/>
<dbReference type="Pfam" id="PF04999">
    <property type="entry name" value="FtsL"/>
    <property type="match status" value="1"/>
</dbReference>
<protein>
    <recommendedName>
        <fullName evidence="8 9">Cell division protein FtsL</fullName>
    </recommendedName>
</protein>
<comment type="function">
    <text evidence="8">Essential cell division protein. May link together the upstream cell division proteins, which are predominantly cytoplasmic, with the downstream cell division proteins, which are predominantly periplasmic.</text>
</comment>
<dbReference type="PANTHER" id="PTHR37479:SF1">
    <property type="entry name" value="CELL DIVISION PROTEIN FTSL"/>
    <property type="match status" value="1"/>
</dbReference>
<evidence type="ECO:0000256" key="7">
    <source>
        <dbReference type="ARBA" id="ARBA00023306"/>
    </source>
</evidence>
<evidence type="ECO:0000313" key="11">
    <source>
        <dbReference type="Proteomes" id="UP000286976"/>
    </source>
</evidence>
<reference evidence="10 11" key="1">
    <citation type="journal article" date="2011" name="Front. Microbiol.">
        <title>Genomic signatures of strain selection and enhancement in Bacillus atrophaeus var. globigii, a historical biowarfare simulant.</title>
        <authorList>
            <person name="Gibbons H.S."/>
            <person name="Broomall S.M."/>
            <person name="McNew L.A."/>
            <person name="Daligault H."/>
            <person name="Chapman C."/>
            <person name="Bruce D."/>
            <person name="Karavis M."/>
            <person name="Krepps M."/>
            <person name="McGregor P.A."/>
            <person name="Hong C."/>
            <person name="Park K.H."/>
            <person name="Akmal A."/>
            <person name="Feldman A."/>
            <person name="Lin J.S."/>
            <person name="Chang W.E."/>
            <person name="Higgs B.W."/>
            <person name="Demirev P."/>
            <person name="Lindquist J."/>
            <person name="Liem A."/>
            <person name="Fochler E."/>
            <person name="Read T.D."/>
            <person name="Tapia R."/>
            <person name="Johnson S."/>
            <person name="Bishop-Lilly K.A."/>
            <person name="Detter C."/>
            <person name="Han C."/>
            <person name="Sozhamannan S."/>
            <person name="Rosenzweig C.N."/>
            <person name="Skowronski E.W."/>
        </authorList>
    </citation>
    <scope>NUCLEOTIDE SEQUENCE [LARGE SCALE GENOMIC DNA]</scope>
    <source>
        <strain evidence="10 11">AIT1</strain>
    </source>
</reference>
<keyword evidence="3 8" id="KW-0132">Cell division</keyword>
<evidence type="ECO:0000256" key="2">
    <source>
        <dbReference type="ARBA" id="ARBA00022475"/>
    </source>
</evidence>
<evidence type="ECO:0000256" key="8">
    <source>
        <dbReference type="HAMAP-Rule" id="MF_00910"/>
    </source>
</evidence>
<comment type="caution">
    <text evidence="10">The sequence shown here is derived from an EMBL/GenBank/DDBJ whole genome shotgun (WGS) entry which is preliminary data.</text>
</comment>
<keyword evidence="4 8" id="KW-0812">Transmembrane</keyword>
<sequence length="106" mass="12647">MKHLPLHTHLLKQVGQDLLRFKGLLFWTALAVFSAFVIVYQTYLYRELMAEREVYFSERDALDVEWRHLIIEQNALSEHSRIDRLARQELGLQPAQESQEVLVPWR</sequence>
<accession>A0A432X7R9</accession>
<name>A0A432X7R9_9GAMM</name>
<evidence type="ECO:0000313" key="10">
    <source>
        <dbReference type="EMBL" id="RUO42882.1"/>
    </source>
</evidence>
<comment type="subcellular location">
    <subcellularLocation>
        <location evidence="8">Cell inner membrane</location>
        <topology evidence="8">Single-pass type II membrane protein</topology>
    </subcellularLocation>
    <subcellularLocation>
        <location evidence="1">Cell membrane</location>
        <topology evidence="1">Single-pass type II membrane protein</topology>
    </subcellularLocation>
    <text evidence="8">Localizes to the division septum where it forms a ring structure.</text>
</comment>
<keyword evidence="2 8" id="KW-1003">Cell membrane</keyword>
<dbReference type="Proteomes" id="UP000286976">
    <property type="component" value="Unassembled WGS sequence"/>
</dbReference>
<keyword evidence="8" id="KW-0997">Cell inner membrane</keyword>
<evidence type="ECO:0000256" key="4">
    <source>
        <dbReference type="ARBA" id="ARBA00022692"/>
    </source>
</evidence>
<keyword evidence="11" id="KW-1185">Reference proteome</keyword>